<comment type="catalytic activity">
    <reaction evidence="3">
        <text>dTDP-4-dehydro-6-deoxy-alpha-D-glucose = dTDP-4-dehydro-beta-L-rhamnose</text>
        <dbReference type="Rhea" id="RHEA:16969"/>
        <dbReference type="ChEBI" id="CHEBI:57649"/>
        <dbReference type="ChEBI" id="CHEBI:62830"/>
        <dbReference type="EC" id="5.1.3.13"/>
    </reaction>
</comment>
<dbReference type="AlphaFoldDB" id="A0A8J3AN42"/>
<proteinExistence type="inferred from homology"/>
<dbReference type="EC" id="5.1.3.13" evidence="3"/>
<protein>
    <recommendedName>
        <fullName evidence="3">dTDP-4-dehydrorhamnose 3,5-epimerase</fullName>
        <ecNumber evidence="3">5.1.3.13</ecNumber>
    </recommendedName>
    <alternativeName>
        <fullName evidence="3">Thymidine diphospho-4-keto-rhamnose 3,5-epimerase</fullName>
    </alternativeName>
</protein>
<dbReference type="GO" id="GO:0008830">
    <property type="term" value="F:dTDP-4-dehydrorhamnose 3,5-epimerase activity"/>
    <property type="evidence" value="ECO:0007669"/>
    <property type="project" value="UniProtKB-UniRule"/>
</dbReference>
<evidence type="ECO:0000256" key="2">
    <source>
        <dbReference type="PIRSR" id="PIRSR600888-3"/>
    </source>
</evidence>
<dbReference type="SUPFAM" id="SSF51182">
    <property type="entry name" value="RmlC-like cupins"/>
    <property type="match status" value="1"/>
</dbReference>
<evidence type="ECO:0000256" key="3">
    <source>
        <dbReference type="RuleBase" id="RU364069"/>
    </source>
</evidence>
<dbReference type="GO" id="GO:0000271">
    <property type="term" value="P:polysaccharide biosynthetic process"/>
    <property type="evidence" value="ECO:0007669"/>
    <property type="project" value="TreeGrafter"/>
</dbReference>
<dbReference type="Pfam" id="PF00908">
    <property type="entry name" value="dTDP_sugar_isom"/>
    <property type="match status" value="1"/>
</dbReference>
<feature type="site" description="Participates in a stacking interaction with the thymidine ring of dTDP-4-oxo-6-deoxyglucose" evidence="2">
    <location>
        <position position="139"/>
    </location>
</feature>
<dbReference type="PANTHER" id="PTHR21047:SF2">
    <property type="entry name" value="THYMIDINE DIPHOSPHO-4-KETO-RHAMNOSE 3,5-EPIMERASE"/>
    <property type="match status" value="1"/>
</dbReference>
<keyword evidence="3" id="KW-0413">Isomerase</keyword>
<keyword evidence="5" id="KW-1185">Reference proteome</keyword>
<dbReference type="UniPathway" id="UPA00124"/>
<dbReference type="OrthoDB" id="9800680at2"/>
<organism evidence="4 5">
    <name type="scientific">Gottfriedia solisilvae</name>
    <dbReference type="NCBI Taxonomy" id="1516104"/>
    <lineage>
        <taxon>Bacteria</taxon>
        <taxon>Bacillati</taxon>
        <taxon>Bacillota</taxon>
        <taxon>Bacilli</taxon>
        <taxon>Bacillales</taxon>
        <taxon>Bacillaceae</taxon>
        <taxon>Gottfriedia</taxon>
    </lineage>
</organism>
<gene>
    <name evidence="4" type="ORF">GCM10007380_34090</name>
</gene>
<dbReference type="NCBIfam" id="TIGR01221">
    <property type="entry name" value="rmlC"/>
    <property type="match status" value="1"/>
</dbReference>
<dbReference type="InterPro" id="IPR011051">
    <property type="entry name" value="RmlC_Cupin_sf"/>
</dbReference>
<dbReference type="Gene3D" id="2.60.120.10">
    <property type="entry name" value="Jelly Rolls"/>
    <property type="match status" value="1"/>
</dbReference>
<dbReference type="InterPro" id="IPR000888">
    <property type="entry name" value="RmlC-like"/>
</dbReference>
<dbReference type="GO" id="GO:0005829">
    <property type="term" value="C:cytosol"/>
    <property type="evidence" value="ECO:0007669"/>
    <property type="project" value="TreeGrafter"/>
</dbReference>
<comment type="similarity">
    <text evidence="3">Belongs to the dTDP-4-dehydrorhamnose 3,5-epimerase family.</text>
</comment>
<reference evidence="5" key="1">
    <citation type="journal article" date="2019" name="Int. J. Syst. Evol. Microbiol.">
        <title>The Global Catalogue of Microorganisms (GCM) 10K type strain sequencing project: providing services to taxonomists for standard genome sequencing and annotation.</title>
        <authorList>
            <consortium name="The Broad Institute Genomics Platform"/>
            <consortium name="The Broad Institute Genome Sequencing Center for Infectious Disease"/>
            <person name="Wu L."/>
            <person name="Ma J."/>
        </authorList>
    </citation>
    <scope>NUCLEOTIDE SEQUENCE [LARGE SCALE GENOMIC DNA]</scope>
    <source>
        <strain evidence="5">CGMCC 1.14993</strain>
    </source>
</reference>
<comment type="function">
    <text evidence="3">Catalyzes the epimerization of the C3' and C5'positions of dTDP-6-deoxy-D-xylo-4-hexulose, forming dTDP-6-deoxy-L-lyxo-4-hexulose.</text>
</comment>
<dbReference type="PANTHER" id="PTHR21047">
    <property type="entry name" value="DTDP-6-DEOXY-D-GLUCOSE-3,5 EPIMERASE"/>
    <property type="match status" value="1"/>
</dbReference>
<feature type="active site" description="Proton donor" evidence="1">
    <location>
        <position position="133"/>
    </location>
</feature>
<comment type="caution">
    <text evidence="4">The sequence shown here is derived from an EMBL/GenBank/DDBJ whole genome shotgun (WGS) entry which is preliminary data.</text>
</comment>
<dbReference type="EMBL" id="BMHB01000002">
    <property type="protein sequence ID" value="GGI16664.1"/>
    <property type="molecule type" value="Genomic_DNA"/>
</dbReference>
<feature type="active site" description="Proton acceptor" evidence="1">
    <location>
        <position position="65"/>
    </location>
</feature>
<comment type="subunit">
    <text evidence="3">Homodimer.</text>
</comment>
<dbReference type="RefSeq" id="WP_088001265.1">
    <property type="nucleotide sequence ID" value="NZ_BMHB01000002.1"/>
</dbReference>
<evidence type="ECO:0000313" key="5">
    <source>
        <dbReference type="Proteomes" id="UP000626244"/>
    </source>
</evidence>
<accession>A0A8J3AN42</accession>
<dbReference type="CDD" id="cd00438">
    <property type="entry name" value="cupin_RmlC"/>
    <property type="match status" value="1"/>
</dbReference>
<name>A0A8J3AN42_9BACI</name>
<sequence>MIQQFQFEELDLKGAYIIKPFVAKDERGDFIKDYSEEVFKENGLDHELKEVFYTSSEKGVIRAIHFQRVKEQAKLVRCLTGKIFDVIVDLRKTSPTFGKWRGFYLSGDRKESLYVPEHFGHGYLVIEPSIVSYKCSEKFYGDLDDGIMWNDPDLRISWPLDLVDNKIILSEKDKNLQSLGEFIGKITTSI</sequence>
<dbReference type="GO" id="GO:0019305">
    <property type="term" value="P:dTDP-rhamnose biosynthetic process"/>
    <property type="evidence" value="ECO:0007669"/>
    <property type="project" value="UniProtKB-UniRule"/>
</dbReference>
<comment type="pathway">
    <text evidence="3">Carbohydrate biosynthesis; dTDP-L-rhamnose biosynthesis.</text>
</comment>
<evidence type="ECO:0000256" key="1">
    <source>
        <dbReference type="PIRSR" id="PIRSR600888-1"/>
    </source>
</evidence>
<dbReference type="Proteomes" id="UP000626244">
    <property type="component" value="Unassembled WGS sequence"/>
</dbReference>
<evidence type="ECO:0000313" key="4">
    <source>
        <dbReference type="EMBL" id="GGI16664.1"/>
    </source>
</evidence>
<dbReference type="InterPro" id="IPR014710">
    <property type="entry name" value="RmlC-like_jellyroll"/>
</dbReference>